<dbReference type="SUPFAM" id="SSF52768">
    <property type="entry name" value="Arginase/deacetylase"/>
    <property type="match status" value="1"/>
</dbReference>
<organism evidence="7 8">
    <name type="scientific">Leucothrix pacifica</name>
    <dbReference type="NCBI Taxonomy" id="1247513"/>
    <lineage>
        <taxon>Bacteria</taxon>
        <taxon>Pseudomonadati</taxon>
        <taxon>Pseudomonadota</taxon>
        <taxon>Gammaproteobacteria</taxon>
        <taxon>Thiotrichales</taxon>
        <taxon>Thiotrichaceae</taxon>
        <taxon>Leucothrix</taxon>
    </lineage>
</organism>
<reference evidence="7 8" key="1">
    <citation type="submission" date="2018-05" db="EMBL/GenBank/DDBJ databases">
        <title>Leucothrix arctica sp. nov., isolated from Arctic seawater.</title>
        <authorList>
            <person name="Choi A."/>
            <person name="Baek K."/>
        </authorList>
    </citation>
    <scope>NUCLEOTIDE SEQUENCE [LARGE SCALE GENOMIC DNA]</scope>
    <source>
        <strain evidence="7 8">JCM 18388</strain>
    </source>
</reference>
<sequence>MKIIYSDQHYHQSPKLELAGGDLVPSFENPSRAEHVLERVKKIGLGEIITPDEFGLRPLLAVHDSGYIRFLQTAWQEWTDAGFKGEIIPLCWPAGQASDVLPRHIKGKVGYYAQGTDSNITDGTWIAALAAAQSALTGAALVCDAVKNGHKTGAFSLGRPPGHHAAKASYGGYSFLNNAAITAQYCRDQGIEKVAVLDVDFHHGNGTQDIFYDRDDVFFASIHGDPMDNFPYFWGHASECGTGQGERFNLNLPLGNGTQFQVWREALKNCLSAIDNFGAEVLIVSLGVDTFEEDPISAFKLKTPDYLVMGADIADLGIPTLFVMEGGYNVEALGVNMINVLVVHHF</sequence>
<dbReference type="GO" id="GO:0004407">
    <property type="term" value="F:histone deacetylase activity"/>
    <property type="evidence" value="ECO:0007669"/>
    <property type="project" value="TreeGrafter"/>
</dbReference>
<dbReference type="InterPro" id="IPR023801">
    <property type="entry name" value="His_deacetylse_dom"/>
</dbReference>
<proteinExistence type="inferred from homology"/>
<comment type="similarity">
    <text evidence="2">Belongs to the histone deacetylase family.</text>
</comment>
<dbReference type="GO" id="GO:0046872">
    <property type="term" value="F:metal ion binding"/>
    <property type="evidence" value="ECO:0007669"/>
    <property type="project" value="UniProtKB-KW"/>
</dbReference>
<accession>A0A317C3V0</accession>
<dbReference type="InterPro" id="IPR000286">
    <property type="entry name" value="HDACs"/>
</dbReference>
<name>A0A317C3V0_9GAMM</name>
<evidence type="ECO:0000259" key="6">
    <source>
        <dbReference type="Pfam" id="PF00850"/>
    </source>
</evidence>
<dbReference type="PANTHER" id="PTHR10625">
    <property type="entry name" value="HISTONE DEACETYLASE HDAC1-RELATED"/>
    <property type="match status" value="1"/>
</dbReference>
<keyword evidence="3" id="KW-0479">Metal-binding</keyword>
<evidence type="ECO:0000256" key="2">
    <source>
        <dbReference type="ARBA" id="ARBA00005947"/>
    </source>
</evidence>
<comment type="caution">
    <text evidence="7">The sequence shown here is derived from an EMBL/GenBank/DDBJ whole genome shotgun (WGS) entry which is preliminary data.</text>
</comment>
<dbReference type="Pfam" id="PF00850">
    <property type="entry name" value="Hist_deacetyl"/>
    <property type="match status" value="1"/>
</dbReference>
<evidence type="ECO:0000256" key="3">
    <source>
        <dbReference type="ARBA" id="ARBA00022723"/>
    </source>
</evidence>
<evidence type="ECO:0000256" key="1">
    <source>
        <dbReference type="ARBA" id="ARBA00001947"/>
    </source>
</evidence>
<dbReference type="InterPro" id="IPR023696">
    <property type="entry name" value="Ureohydrolase_dom_sf"/>
</dbReference>
<dbReference type="InterPro" id="IPR037138">
    <property type="entry name" value="His_deacetylse_dom_sf"/>
</dbReference>
<comment type="cofactor">
    <cofactor evidence="1">
        <name>Zn(2+)</name>
        <dbReference type="ChEBI" id="CHEBI:29105"/>
    </cofactor>
</comment>
<evidence type="ECO:0000313" key="8">
    <source>
        <dbReference type="Proteomes" id="UP000245539"/>
    </source>
</evidence>
<dbReference type="EMBL" id="QGKM01000132">
    <property type="protein sequence ID" value="PWQ92043.1"/>
    <property type="molecule type" value="Genomic_DNA"/>
</dbReference>
<dbReference type="GO" id="GO:0016787">
    <property type="term" value="F:hydrolase activity"/>
    <property type="evidence" value="ECO:0007669"/>
    <property type="project" value="UniProtKB-KW"/>
</dbReference>
<evidence type="ECO:0000256" key="4">
    <source>
        <dbReference type="ARBA" id="ARBA00022801"/>
    </source>
</evidence>
<protein>
    <submittedName>
        <fullName evidence="7">Acetylpolyamine amidohydrolase</fullName>
    </submittedName>
</protein>
<keyword evidence="8" id="KW-1185">Reference proteome</keyword>
<dbReference type="GO" id="GO:0040029">
    <property type="term" value="P:epigenetic regulation of gene expression"/>
    <property type="evidence" value="ECO:0007669"/>
    <property type="project" value="TreeGrafter"/>
</dbReference>
<evidence type="ECO:0000256" key="5">
    <source>
        <dbReference type="ARBA" id="ARBA00022833"/>
    </source>
</evidence>
<dbReference type="PANTHER" id="PTHR10625:SF17">
    <property type="entry name" value="HISTONE DEACETYLASE 8"/>
    <property type="match status" value="1"/>
</dbReference>
<dbReference type="Proteomes" id="UP000245539">
    <property type="component" value="Unassembled WGS sequence"/>
</dbReference>
<dbReference type="RefSeq" id="WP_109840021.1">
    <property type="nucleotide sequence ID" value="NZ_QGKM01000132.1"/>
</dbReference>
<evidence type="ECO:0000313" key="7">
    <source>
        <dbReference type="EMBL" id="PWQ92043.1"/>
    </source>
</evidence>
<dbReference type="PRINTS" id="PR01270">
    <property type="entry name" value="HDASUPER"/>
</dbReference>
<keyword evidence="4 7" id="KW-0378">Hydrolase</keyword>
<dbReference type="AlphaFoldDB" id="A0A317C3V0"/>
<keyword evidence="5" id="KW-0862">Zinc</keyword>
<dbReference type="OrthoDB" id="9808367at2"/>
<dbReference type="CDD" id="cd10001">
    <property type="entry name" value="HDAC_classII_APAH"/>
    <property type="match status" value="1"/>
</dbReference>
<dbReference type="Gene3D" id="3.40.800.20">
    <property type="entry name" value="Histone deacetylase domain"/>
    <property type="match status" value="1"/>
</dbReference>
<feature type="domain" description="Histone deacetylase" evidence="6">
    <location>
        <begin position="28"/>
        <end position="338"/>
    </location>
</feature>
<gene>
    <name evidence="7" type="ORF">DKW60_23220</name>
</gene>